<evidence type="ECO:0000313" key="3">
    <source>
        <dbReference type="Proteomes" id="UP000790580"/>
    </source>
</evidence>
<dbReference type="EMBL" id="JAHQCR010000045">
    <property type="protein sequence ID" value="MBU9721811.1"/>
    <property type="molecule type" value="Genomic_DNA"/>
</dbReference>
<comment type="caution">
    <text evidence="2">The sequence shown here is derived from an EMBL/GenBank/DDBJ whole genome shotgun (WGS) entry which is preliminary data.</text>
</comment>
<keyword evidence="1" id="KW-1133">Transmembrane helix</keyword>
<accession>A0ABS6JTA4</accession>
<name>A0ABS6JTA4_9BACI</name>
<feature type="transmembrane region" description="Helical" evidence="1">
    <location>
        <begin position="36"/>
        <end position="57"/>
    </location>
</feature>
<dbReference type="RefSeq" id="WP_088075986.1">
    <property type="nucleotide sequence ID" value="NZ_JAHQCR010000045.1"/>
</dbReference>
<keyword evidence="3" id="KW-1185">Reference proteome</keyword>
<evidence type="ECO:0000256" key="1">
    <source>
        <dbReference type="SAM" id="Phobius"/>
    </source>
</evidence>
<feature type="transmembrane region" description="Helical" evidence="1">
    <location>
        <begin position="6"/>
        <end position="24"/>
    </location>
</feature>
<organism evidence="2 3">
    <name type="scientific">Evansella alkalicola</name>
    <dbReference type="NCBI Taxonomy" id="745819"/>
    <lineage>
        <taxon>Bacteria</taxon>
        <taxon>Bacillati</taxon>
        <taxon>Bacillota</taxon>
        <taxon>Bacilli</taxon>
        <taxon>Bacillales</taxon>
        <taxon>Bacillaceae</taxon>
        <taxon>Evansella</taxon>
    </lineage>
</organism>
<keyword evidence="1" id="KW-0472">Membrane</keyword>
<keyword evidence="1" id="KW-0812">Transmembrane</keyword>
<protein>
    <submittedName>
        <fullName evidence="2">Uncharacterized protein</fullName>
    </submittedName>
</protein>
<dbReference type="Proteomes" id="UP000790580">
    <property type="component" value="Unassembled WGS sequence"/>
</dbReference>
<sequence length="67" mass="7991">MDKKWYWGIIFFTVAVNVIMLQLTTRAYLGREFEMVLPYSIVGVVMAGIAFFTFLQWKKVEYKEDEK</sequence>
<gene>
    <name evidence="2" type="ORF">KS407_10240</name>
</gene>
<evidence type="ECO:0000313" key="2">
    <source>
        <dbReference type="EMBL" id="MBU9721811.1"/>
    </source>
</evidence>
<reference evidence="2 3" key="1">
    <citation type="submission" date="2021-06" db="EMBL/GenBank/DDBJ databases">
        <title>Bacillus sp. RD4P76, an endophyte from a halophyte.</title>
        <authorList>
            <person name="Sun J.-Q."/>
        </authorList>
    </citation>
    <scope>NUCLEOTIDE SEQUENCE [LARGE SCALE GENOMIC DNA]</scope>
    <source>
        <strain evidence="2 3">JCM 17098</strain>
    </source>
</reference>
<proteinExistence type="predicted"/>